<dbReference type="HOGENOM" id="CLU_731595_0_0_1"/>
<proteinExistence type="predicted"/>
<evidence type="ECO:0000313" key="2">
    <source>
        <dbReference type="EMBL" id="KIW99127.1"/>
    </source>
</evidence>
<keyword evidence="3" id="KW-1185">Reference proteome</keyword>
<gene>
    <name evidence="2" type="ORF">Z519_00790</name>
</gene>
<feature type="compositionally biased region" description="Acidic residues" evidence="1">
    <location>
        <begin position="200"/>
        <end position="228"/>
    </location>
</feature>
<name>A0A0D2GL75_CLAB1</name>
<reference evidence="2" key="1">
    <citation type="submission" date="2015-01" db="EMBL/GenBank/DDBJ databases">
        <title>The Genome Sequence of Cladophialophora bantiana CBS 173.52.</title>
        <authorList>
            <consortium name="The Broad Institute Genomics Platform"/>
            <person name="Cuomo C."/>
            <person name="de Hoog S."/>
            <person name="Gorbushina A."/>
            <person name="Stielow B."/>
            <person name="Teixiera M."/>
            <person name="Abouelleil A."/>
            <person name="Chapman S.B."/>
            <person name="Priest M."/>
            <person name="Young S.K."/>
            <person name="Wortman J."/>
            <person name="Nusbaum C."/>
            <person name="Birren B."/>
        </authorList>
    </citation>
    <scope>NUCLEOTIDE SEQUENCE [LARGE SCALE GENOMIC DNA]</scope>
    <source>
        <strain evidence="2">CBS 173.52</strain>
    </source>
</reference>
<dbReference type="EMBL" id="KN846980">
    <property type="protein sequence ID" value="KIW99127.1"/>
    <property type="molecule type" value="Genomic_DNA"/>
</dbReference>
<dbReference type="Proteomes" id="UP000053789">
    <property type="component" value="Unassembled WGS sequence"/>
</dbReference>
<dbReference type="AlphaFoldDB" id="A0A0D2GL75"/>
<sequence>MPTIKKLCRVLGISHPEDQSTCIGYCVNKPTCRNLVAGASRSAATRELVDICDALARGVNPSRLGAQLQNVAKLLHCKRSRDHQSQAPSKAQKWGDRVIEYVEERQDAGRYIRVQPRRSTSSSQRQLGNIHVVSPTRTAISLSSIGDEDLLGELAARFELRSQTIRSIEAIMAGSYYRMDNRTALSPATEAASGRHGGDVYDEEGYSSDETSGEDEYSSDEESEEEPSSDARFLRHAASGHAARPVLPPPSPPRGPLLSSSSSGGSGSGTRTSRSSSSSSSLSRTSRATSPSSSPAESECGICLCGMPSQNQRQSNSSIWRCATCHNATHAICFDEWMARSTRDRVTCIYWYVLSSHPLVSVLERYVKKKYTQSFYMF</sequence>
<evidence type="ECO:0000313" key="3">
    <source>
        <dbReference type="Proteomes" id="UP000053789"/>
    </source>
</evidence>
<dbReference type="RefSeq" id="XP_016625796.1">
    <property type="nucleotide sequence ID" value="XM_016758547.1"/>
</dbReference>
<feature type="compositionally biased region" description="Pro residues" evidence="1">
    <location>
        <begin position="246"/>
        <end position="255"/>
    </location>
</feature>
<feature type="region of interest" description="Disordered" evidence="1">
    <location>
        <begin position="187"/>
        <end position="297"/>
    </location>
</feature>
<feature type="compositionally biased region" description="Low complexity" evidence="1">
    <location>
        <begin position="256"/>
        <end position="295"/>
    </location>
</feature>
<dbReference type="GeneID" id="27693718"/>
<dbReference type="OrthoDB" id="4161597at2759"/>
<dbReference type="VEuPathDB" id="FungiDB:Z519_00790"/>
<organism evidence="2 3">
    <name type="scientific">Cladophialophora bantiana (strain ATCC 10958 / CBS 173.52 / CDC B-1940 / NIH 8579)</name>
    <name type="common">Xylohypha bantiana</name>
    <dbReference type="NCBI Taxonomy" id="1442370"/>
    <lineage>
        <taxon>Eukaryota</taxon>
        <taxon>Fungi</taxon>
        <taxon>Dikarya</taxon>
        <taxon>Ascomycota</taxon>
        <taxon>Pezizomycotina</taxon>
        <taxon>Eurotiomycetes</taxon>
        <taxon>Chaetothyriomycetidae</taxon>
        <taxon>Chaetothyriales</taxon>
        <taxon>Herpotrichiellaceae</taxon>
        <taxon>Cladophialophora</taxon>
    </lineage>
</organism>
<accession>A0A0D2GL75</accession>
<protein>
    <submittedName>
        <fullName evidence="2">Uncharacterized protein</fullName>
    </submittedName>
</protein>
<evidence type="ECO:0000256" key="1">
    <source>
        <dbReference type="SAM" id="MobiDB-lite"/>
    </source>
</evidence>